<evidence type="ECO:0000313" key="1">
    <source>
        <dbReference type="EMBL" id="SCZ86825.1"/>
    </source>
</evidence>
<organism evidence="1 2">
    <name type="scientific">Nitrosomonas mobilis</name>
    <dbReference type="NCBI Taxonomy" id="51642"/>
    <lineage>
        <taxon>Bacteria</taxon>
        <taxon>Pseudomonadati</taxon>
        <taxon>Pseudomonadota</taxon>
        <taxon>Betaproteobacteria</taxon>
        <taxon>Nitrosomonadales</taxon>
        <taxon>Nitrosomonadaceae</taxon>
        <taxon>Nitrosomonas</taxon>
    </lineage>
</organism>
<accession>A0A1G5SHY1</accession>
<dbReference type="Proteomes" id="UP000198729">
    <property type="component" value="Unassembled WGS sequence"/>
</dbReference>
<dbReference type="EMBL" id="FMWO01000092">
    <property type="protein sequence ID" value="SCZ86825.1"/>
    <property type="molecule type" value="Genomic_DNA"/>
</dbReference>
<dbReference type="STRING" id="51642.NSMM_800019"/>
<name>A0A1G5SHY1_9PROT</name>
<proteinExistence type="predicted"/>
<keyword evidence="2" id="KW-1185">Reference proteome</keyword>
<evidence type="ECO:0000313" key="2">
    <source>
        <dbReference type="Proteomes" id="UP000198729"/>
    </source>
</evidence>
<reference evidence="1 2" key="1">
    <citation type="submission" date="2016-10" db="EMBL/GenBank/DDBJ databases">
        <authorList>
            <person name="de Groot N.N."/>
        </authorList>
    </citation>
    <scope>NUCLEOTIDE SEQUENCE [LARGE SCALE GENOMIC DNA]</scope>
    <source>
        <strain evidence="1">1</strain>
    </source>
</reference>
<dbReference type="AlphaFoldDB" id="A0A1G5SHY1"/>
<sequence>MTQKCMLTGAIILDYIENKGEFSEQILNILGPRLESES</sequence>
<gene>
    <name evidence="1" type="ORF">NSMM_800019</name>
</gene>
<protein>
    <submittedName>
        <fullName evidence="1">Uncharacterized protein</fullName>
    </submittedName>
</protein>